<dbReference type="RefSeq" id="WP_014437015.1">
    <property type="nucleotide sequence ID" value="NC_017080.1"/>
</dbReference>
<keyword evidence="11 24" id="KW-0812">Transmembrane</keyword>
<name>I0IEV9_PHYMF</name>
<dbReference type="eggNOG" id="COG4589">
    <property type="taxonomic scope" value="Bacteria"/>
</dbReference>
<comment type="pathway">
    <text evidence="4">Lipid metabolism.</text>
</comment>
<evidence type="ECO:0000256" key="1">
    <source>
        <dbReference type="ARBA" id="ARBA00001698"/>
    </source>
</evidence>
<keyword evidence="12 25" id="KW-0548">Nucleotidyltransferase</keyword>
<gene>
    <name evidence="25" type="primary">cdsA</name>
    <name evidence="25" type="ordered locus">PSMK_16380</name>
</gene>
<keyword evidence="8" id="KW-1003">Cell membrane</keyword>
<dbReference type="EMBL" id="AP012338">
    <property type="protein sequence ID" value="BAM03797.1"/>
    <property type="molecule type" value="Genomic_DNA"/>
</dbReference>
<keyword evidence="17" id="KW-1208">Phospholipid metabolism</keyword>
<dbReference type="EC" id="2.7.7.41" evidence="6"/>
<evidence type="ECO:0000256" key="13">
    <source>
        <dbReference type="ARBA" id="ARBA00022989"/>
    </source>
</evidence>
<keyword evidence="14" id="KW-0443">Lipid metabolism</keyword>
<dbReference type="STRING" id="1142394.PSMK_16380"/>
<evidence type="ECO:0000256" key="5">
    <source>
        <dbReference type="ARBA" id="ARBA00010185"/>
    </source>
</evidence>
<dbReference type="GO" id="GO:0005886">
    <property type="term" value="C:plasma membrane"/>
    <property type="evidence" value="ECO:0007669"/>
    <property type="project" value="UniProtKB-SubCell"/>
</dbReference>
<feature type="transmembrane region" description="Helical" evidence="24">
    <location>
        <begin position="235"/>
        <end position="258"/>
    </location>
</feature>
<comment type="catalytic activity">
    <reaction evidence="1">
        <text>a 1,2-diacyl-sn-glycero-3-phosphate + CTP + H(+) = a CDP-1,2-diacyl-sn-glycerol + diphosphate</text>
        <dbReference type="Rhea" id="RHEA:16229"/>
        <dbReference type="ChEBI" id="CHEBI:15378"/>
        <dbReference type="ChEBI" id="CHEBI:33019"/>
        <dbReference type="ChEBI" id="CHEBI:37563"/>
        <dbReference type="ChEBI" id="CHEBI:58332"/>
        <dbReference type="ChEBI" id="CHEBI:58608"/>
        <dbReference type="EC" id="2.7.7.41"/>
    </reaction>
</comment>
<evidence type="ECO:0000313" key="26">
    <source>
        <dbReference type="Proteomes" id="UP000007881"/>
    </source>
</evidence>
<feature type="transmembrane region" description="Helical" evidence="24">
    <location>
        <begin position="72"/>
        <end position="92"/>
    </location>
</feature>
<evidence type="ECO:0000256" key="18">
    <source>
        <dbReference type="ARBA" id="ARBA00029893"/>
    </source>
</evidence>
<evidence type="ECO:0000256" key="3">
    <source>
        <dbReference type="ARBA" id="ARBA00005119"/>
    </source>
</evidence>
<dbReference type="PANTHER" id="PTHR46382:SF1">
    <property type="entry name" value="PHOSPHATIDATE CYTIDYLYLTRANSFERASE"/>
    <property type="match status" value="1"/>
</dbReference>
<dbReference type="Pfam" id="PF01148">
    <property type="entry name" value="CTP_transf_1"/>
    <property type="match status" value="1"/>
</dbReference>
<comment type="subcellular location">
    <subcellularLocation>
        <location evidence="2">Cell membrane</location>
        <topology evidence="2">Multi-pass membrane protein</topology>
    </subcellularLocation>
</comment>
<sequence length="307" mass="30943">MLRHRLPSSVVMVAWLLLMLWLDARAAAAGWLPGGVLVLGVFAPFAYGASREIAVLFAAVGRTVGAATLGGGAAAGLLVALVGAAALAAGHAGDAAAGDGHADALLVTLGLVSVGMGWAVLLGCSRSRSAERALALVAGFAVGFLFIGLLTGSWLWVRALSPAPFMVLAMLVVKSCDVGAYFTGRYLGRHKLILWLSPGKTREGLAGGMTLAGLIAAALWWATDAGGADSTLPEVALWVVFACGAVLGLAGQVGDLFASALKRAAGVKDFARTIPGFGGVMDVGDSVLLAGPLVAVLLRLAEAGLFA</sequence>
<evidence type="ECO:0000256" key="21">
    <source>
        <dbReference type="ARBA" id="ARBA00032396"/>
    </source>
</evidence>
<evidence type="ECO:0000256" key="12">
    <source>
        <dbReference type="ARBA" id="ARBA00022695"/>
    </source>
</evidence>
<dbReference type="KEGG" id="phm:PSMK_16380"/>
<keyword evidence="16" id="KW-0594">Phospholipid biosynthesis</keyword>
<reference evidence="25 26" key="1">
    <citation type="submission" date="2012-02" db="EMBL/GenBank/DDBJ databases">
        <title>Complete genome sequence of Phycisphaera mikurensis NBRC 102666.</title>
        <authorList>
            <person name="Ankai A."/>
            <person name="Hosoyama A."/>
            <person name="Terui Y."/>
            <person name="Sekine M."/>
            <person name="Fukai R."/>
            <person name="Kato Y."/>
            <person name="Nakamura S."/>
            <person name="Yamada-Narita S."/>
            <person name="Kawakoshi A."/>
            <person name="Fukunaga Y."/>
            <person name="Yamazaki S."/>
            <person name="Fujita N."/>
        </authorList>
    </citation>
    <scope>NUCLEOTIDE SEQUENCE [LARGE SCALE GENOMIC DNA]</scope>
    <source>
        <strain evidence="26">NBRC 102666 / KCTC 22515 / FYK2301M01</strain>
    </source>
</reference>
<evidence type="ECO:0000313" key="25">
    <source>
        <dbReference type="EMBL" id="BAM03797.1"/>
    </source>
</evidence>
<dbReference type="PANTHER" id="PTHR46382">
    <property type="entry name" value="PHOSPHATIDATE CYTIDYLYLTRANSFERASE"/>
    <property type="match status" value="1"/>
</dbReference>
<evidence type="ECO:0000256" key="7">
    <source>
        <dbReference type="ARBA" id="ARBA00019373"/>
    </source>
</evidence>
<evidence type="ECO:0000256" key="10">
    <source>
        <dbReference type="ARBA" id="ARBA00022679"/>
    </source>
</evidence>
<evidence type="ECO:0000256" key="16">
    <source>
        <dbReference type="ARBA" id="ARBA00023209"/>
    </source>
</evidence>
<feature type="transmembrane region" description="Helical" evidence="24">
    <location>
        <begin position="204"/>
        <end position="223"/>
    </location>
</feature>
<evidence type="ECO:0000256" key="14">
    <source>
        <dbReference type="ARBA" id="ARBA00023098"/>
    </source>
</evidence>
<feature type="transmembrane region" description="Helical" evidence="24">
    <location>
        <begin position="134"/>
        <end position="157"/>
    </location>
</feature>
<evidence type="ECO:0000256" key="6">
    <source>
        <dbReference type="ARBA" id="ARBA00012487"/>
    </source>
</evidence>
<dbReference type="OrthoDB" id="9799199at2"/>
<dbReference type="Proteomes" id="UP000007881">
    <property type="component" value="Chromosome"/>
</dbReference>
<keyword evidence="10 25" id="KW-0808">Transferase</keyword>
<evidence type="ECO:0000256" key="24">
    <source>
        <dbReference type="SAM" id="Phobius"/>
    </source>
</evidence>
<dbReference type="HOGENOM" id="CLU_037294_3_3_0"/>
<evidence type="ECO:0000256" key="20">
    <source>
        <dbReference type="ARBA" id="ARBA00032253"/>
    </source>
</evidence>
<evidence type="ECO:0000256" key="4">
    <source>
        <dbReference type="ARBA" id="ARBA00005189"/>
    </source>
</evidence>
<comment type="pathway">
    <text evidence="3">Phospholipid metabolism; CDP-diacylglycerol biosynthesis; CDP-diacylglycerol from sn-glycerol 3-phosphate: step 3/3.</text>
</comment>
<evidence type="ECO:0000256" key="2">
    <source>
        <dbReference type="ARBA" id="ARBA00004651"/>
    </source>
</evidence>
<evidence type="ECO:0000256" key="11">
    <source>
        <dbReference type="ARBA" id="ARBA00022692"/>
    </source>
</evidence>
<feature type="transmembrane region" description="Helical" evidence="24">
    <location>
        <begin position="36"/>
        <end position="60"/>
    </location>
</feature>
<dbReference type="AlphaFoldDB" id="I0IEV9"/>
<evidence type="ECO:0000256" key="8">
    <source>
        <dbReference type="ARBA" id="ARBA00022475"/>
    </source>
</evidence>
<comment type="similarity">
    <text evidence="5">Belongs to the CDS family.</text>
</comment>
<evidence type="ECO:0000256" key="22">
    <source>
        <dbReference type="ARBA" id="ARBA00032743"/>
    </source>
</evidence>
<keyword evidence="15 24" id="KW-0472">Membrane</keyword>
<feature type="transmembrane region" description="Helical" evidence="24">
    <location>
        <begin position="104"/>
        <end position="122"/>
    </location>
</feature>
<keyword evidence="26" id="KW-1185">Reference proteome</keyword>
<evidence type="ECO:0000256" key="19">
    <source>
        <dbReference type="ARBA" id="ARBA00031825"/>
    </source>
</evidence>
<dbReference type="GO" id="GO:0004605">
    <property type="term" value="F:phosphatidate cytidylyltransferase activity"/>
    <property type="evidence" value="ECO:0007669"/>
    <property type="project" value="UniProtKB-EC"/>
</dbReference>
<keyword evidence="13 24" id="KW-1133">Transmembrane helix</keyword>
<evidence type="ECO:0000256" key="17">
    <source>
        <dbReference type="ARBA" id="ARBA00023264"/>
    </source>
</evidence>
<evidence type="ECO:0000256" key="15">
    <source>
        <dbReference type="ARBA" id="ARBA00023136"/>
    </source>
</evidence>
<protein>
    <recommendedName>
        <fullName evidence="7">Phosphatidate cytidylyltransferase</fullName>
        <ecNumber evidence="6">2.7.7.41</ecNumber>
    </recommendedName>
    <alternativeName>
        <fullName evidence="20">CDP-DAG synthase</fullName>
    </alternativeName>
    <alternativeName>
        <fullName evidence="22">CDP-DG synthase</fullName>
    </alternativeName>
    <alternativeName>
        <fullName evidence="18">CDP-diacylglycerol synthase</fullName>
    </alternativeName>
    <alternativeName>
        <fullName evidence="21">CDP-diglyceride pyrophosphorylase</fullName>
    </alternativeName>
    <alternativeName>
        <fullName evidence="23">CDP-diglyceride synthase</fullName>
    </alternativeName>
    <alternativeName>
        <fullName evidence="19">CTP:phosphatidate cytidylyltransferase</fullName>
    </alternativeName>
</protein>
<proteinExistence type="inferred from homology"/>
<keyword evidence="9" id="KW-0444">Lipid biosynthesis</keyword>
<feature type="transmembrane region" description="Helical" evidence="24">
    <location>
        <begin position="163"/>
        <end position="183"/>
    </location>
</feature>
<dbReference type="GO" id="GO:0016024">
    <property type="term" value="P:CDP-diacylglycerol biosynthetic process"/>
    <property type="evidence" value="ECO:0007669"/>
    <property type="project" value="TreeGrafter"/>
</dbReference>
<evidence type="ECO:0000256" key="9">
    <source>
        <dbReference type="ARBA" id="ARBA00022516"/>
    </source>
</evidence>
<organism evidence="25 26">
    <name type="scientific">Phycisphaera mikurensis (strain NBRC 102666 / KCTC 22515 / FYK2301M01)</name>
    <dbReference type="NCBI Taxonomy" id="1142394"/>
    <lineage>
        <taxon>Bacteria</taxon>
        <taxon>Pseudomonadati</taxon>
        <taxon>Planctomycetota</taxon>
        <taxon>Phycisphaerae</taxon>
        <taxon>Phycisphaerales</taxon>
        <taxon>Phycisphaeraceae</taxon>
        <taxon>Phycisphaera</taxon>
    </lineage>
</organism>
<accession>I0IEV9</accession>
<evidence type="ECO:0000256" key="23">
    <source>
        <dbReference type="ARBA" id="ARBA00033406"/>
    </source>
</evidence>